<evidence type="ECO:0000313" key="2">
    <source>
        <dbReference type="EMBL" id="RKP03153.1"/>
    </source>
</evidence>
<evidence type="ECO:0000313" key="3">
    <source>
        <dbReference type="Proteomes" id="UP000274922"/>
    </source>
</evidence>
<sequence length="101" mass="10460">MAAAFTGVGDRLMGATKEKIGRVTHNPTMEASGHVQHVQGVVAHDQKKAVQNARHGTMTHGTATHTTTTHAVPGVNHGTTGLSHGVSGMVHGPPTTGHTRF</sequence>
<proteinExistence type="predicted"/>
<reference evidence="3" key="1">
    <citation type="journal article" date="2018" name="Nat. Microbiol.">
        <title>Leveraging single-cell genomics to expand the fungal tree of life.</title>
        <authorList>
            <person name="Ahrendt S.R."/>
            <person name="Quandt C.A."/>
            <person name="Ciobanu D."/>
            <person name="Clum A."/>
            <person name="Salamov A."/>
            <person name="Andreopoulos B."/>
            <person name="Cheng J.F."/>
            <person name="Woyke T."/>
            <person name="Pelin A."/>
            <person name="Henrissat B."/>
            <person name="Reynolds N.K."/>
            <person name="Benny G.L."/>
            <person name="Smith M.E."/>
            <person name="James T.Y."/>
            <person name="Grigoriev I.V."/>
        </authorList>
    </citation>
    <scope>NUCLEOTIDE SEQUENCE [LARGE SCALE GENOMIC DNA]</scope>
    <source>
        <strain evidence="3">ATCC 52028</strain>
    </source>
</reference>
<dbReference type="Proteomes" id="UP000274922">
    <property type="component" value="Unassembled WGS sequence"/>
</dbReference>
<name>A0A4P9XCJ9_9FUNG</name>
<protein>
    <recommendedName>
        <fullName evidence="4">CsbD-like domain-containing protein</fullName>
    </recommendedName>
</protein>
<gene>
    <name evidence="2" type="ORF">CXG81DRAFT_17219</name>
</gene>
<organism evidence="2 3">
    <name type="scientific">Caulochytrium protostelioides</name>
    <dbReference type="NCBI Taxonomy" id="1555241"/>
    <lineage>
        <taxon>Eukaryota</taxon>
        <taxon>Fungi</taxon>
        <taxon>Fungi incertae sedis</taxon>
        <taxon>Chytridiomycota</taxon>
        <taxon>Chytridiomycota incertae sedis</taxon>
        <taxon>Chytridiomycetes</taxon>
        <taxon>Caulochytriales</taxon>
        <taxon>Caulochytriaceae</taxon>
        <taxon>Caulochytrium</taxon>
    </lineage>
</organism>
<dbReference type="InterPro" id="IPR036629">
    <property type="entry name" value="YjbJ_sf"/>
</dbReference>
<dbReference type="AlphaFoldDB" id="A0A4P9XCJ9"/>
<evidence type="ECO:0008006" key="4">
    <source>
        <dbReference type="Google" id="ProtNLM"/>
    </source>
</evidence>
<feature type="compositionally biased region" description="Low complexity" evidence="1">
    <location>
        <begin position="59"/>
        <end position="71"/>
    </location>
</feature>
<feature type="region of interest" description="Disordered" evidence="1">
    <location>
        <begin position="59"/>
        <end position="101"/>
    </location>
</feature>
<keyword evidence="3" id="KW-1185">Reference proteome</keyword>
<dbReference type="EMBL" id="ML014127">
    <property type="protein sequence ID" value="RKP03153.1"/>
    <property type="molecule type" value="Genomic_DNA"/>
</dbReference>
<evidence type="ECO:0000256" key="1">
    <source>
        <dbReference type="SAM" id="MobiDB-lite"/>
    </source>
</evidence>
<dbReference type="SUPFAM" id="SSF69047">
    <property type="entry name" value="Hypothetical protein YjbJ"/>
    <property type="match status" value="1"/>
</dbReference>
<accession>A0A4P9XCJ9</accession>